<evidence type="ECO:0000256" key="3">
    <source>
        <dbReference type="ARBA" id="ARBA00022676"/>
    </source>
</evidence>
<keyword evidence="5" id="KW-0472">Membrane</keyword>
<gene>
    <name evidence="7" type="ORF">CAEBREN_11124</name>
</gene>
<dbReference type="EC" id="2.4.1.-" evidence="6"/>
<reference evidence="8" key="1">
    <citation type="submission" date="2011-07" db="EMBL/GenBank/DDBJ databases">
        <authorList>
            <consortium name="Caenorhabditis brenneri Sequencing and Analysis Consortium"/>
            <person name="Wilson R.K."/>
        </authorList>
    </citation>
    <scope>NUCLEOTIDE SEQUENCE [LARGE SCALE GENOMIC DNA]</scope>
    <source>
        <strain evidence="8">PB2801</strain>
    </source>
</reference>
<sequence>MQGATYFYFHIGNISDYDRRILDEYANDGDIEIKTLQEKYERPFYAWQLIEIQNIGEIRLPHLKVIKNGETPKYYENPQQIPPELFSRKYITTAEPTFDASKAVIRPDRVGIMYIHEAIALEPGYKSVLMDYKDVAFRHYKDVLHRVSGNDWAQNETISARSIPEPYLELLAQKVVKKLEFVYKKVPVNCTTIPEYMVTARFFPNPCERMLLTW</sequence>
<dbReference type="GO" id="GO:0016020">
    <property type="term" value="C:membrane"/>
    <property type="evidence" value="ECO:0007669"/>
    <property type="project" value="UniProtKB-SubCell"/>
</dbReference>
<accession>G0MIZ6</accession>
<dbReference type="InterPro" id="IPR008166">
    <property type="entry name" value="Glyco_transf_92"/>
</dbReference>
<evidence type="ECO:0000256" key="1">
    <source>
        <dbReference type="ARBA" id="ARBA00004167"/>
    </source>
</evidence>
<comment type="similarity">
    <text evidence="2 6">Belongs to the glycosyltransferase 92 family.</text>
</comment>
<protein>
    <recommendedName>
        <fullName evidence="6">Glycosyltransferase family 92 protein</fullName>
        <ecNumber evidence="6">2.4.1.-</ecNumber>
    </recommendedName>
</protein>
<evidence type="ECO:0000313" key="7">
    <source>
        <dbReference type="EMBL" id="EGT31344.1"/>
    </source>
</evidence>
<dbReference type="Proteomes" id="UP000008068">
    <property type="component" value="Unassembled WGS sequence"/>
</dbReference>
<proteinExistence type="inferred from homology"/>
<organism evidence="8">
    <name type="scientific">Caenorhabditis brenneri</name>
    <name type="common">Nematode worm</name>
    <dbReference type="NCBI Taxonomy" id="135651"/>
    <lineage>
        <taxon>Eukaryota</taxon>
        <taxon>Metazoa</taxon>
        <taxon>Ecdysozoa</taxon>
        <taxon>Nematoda</taxon>
        <taxon>Chromadorea</taxon>
        <taxon>Rhabditida</taxon>
        <taxon>Rhabditina</taxon>
        <taxon>Rhabditomorpha</taxon>
        <taxon>Rhabditoidea</taxon>
        <taxon>Rhabditidae</taxon>
        <taxon>Peloderinae</taxon>
        <taxon>Caenorhabditis</taxon>
    </lineage>
</organism>
<dbReference type="Pfam" id="PF01697">
    <property type="entry name" value="Glyco_transf_92"/>
    <property type="match status" value="1"/>
</dbReference>
<dbReference type="EMBL" id="GL379796">
    <property type="protein sequence ID" value="EGT31344.1"/>
    <property type="molecule type" value="Genomic_DNA"/>
</dbReference>
<dbReference type="GO" id="GO:0016757">
    <property type="term" value="F:glycosyltransferase activity"/>
    <property type="evidence" value="ECO:0007669"/>
    <property type="project" value="UniProtKB-UniRule"/>
</dbReference>
<evidence type="ECO:0000256" key="5">
    <source>
        <dbReference type="ARBA" id="ARBA00023136"/>
    </source>
</evidence>
<dbReference type="HOGENOM" id="CLU_1289962_0_0_1"/>
<dbReference type="InParanoid" id="G0MIZ6"/>
<evidence type="ECO:0000256" key="2">
    <source>
        <dbReference type="ARBA" id="ARBA00007647"/>
    </source>
</evidence>
<keyword evidence="4 6" id="KW-0808">Transferase</keyword>
<dbReference type="OrthoDB" id="5778284at2759"/>
<evidence type="ECO:0000256" key="6">
    <source>
        <dbReference type="RuleBase" id="RU366017"/>
    </source>
</evidence>
<evidence type="ECO:0000313" key="8">
    <source>
        <dbReference type="Proteomes" id="UP000008068"/>
    </source>
</evidence>
<keyword evidence="8" id="KW-1185">Reference proteome</keyword>
<name>G0MIZ6_CAEBE</name>
<dbReference type="AlphaFoldDB" id="G0MIZ6"/>
<dbReference type="eggNOG" id="KOG4735">
    <property type="taxonomic scope" value="Eukaryota"/>
</dbReference>
<comment type="subcellular location">
    <subcellularLocation>
        <location evidence="1">Membrane</location>
        <topology evidence="1">Single-pass membrane protein</topology>
    </subcellularLocation>
</comment>
<keyword evidence="3 6" id="KW-0328">Glycosyltransferase</keyword>
<evidence type="ECO:0000256" key="4">
    <source>
        <dbReference type="ARBA" id="ARBA00022679"/>
    </source>
</evidence>